<reference evidence="2 3" key="1">
    <citation type="submission" date="2011-02" db="EMBL/GenBank/DDBJ databases">
        <title>The Genome Sequence of Sphaeroforma arctica JP610.</title>
        <authorList>
            <consortium name="The Broad Institute Genome Sequencing Platform"/>
            <person name="Russ C."/>
            <person name="Cuomo C."/>
            <person name="Young S.K."/>
            <person name="Zeng Q."/>
            <person name="Gargeya S."/>
            <person name="Alvarado L."/>
            <person name="Berlin A."/>
            <person name="Chapman S.B."/>
            <person name="Chen Z."/>
            <person name="Freedman E."/>
            <person name="Gellesch M."/>
            <person name="Goldberg J."/>
            <person name="Griggs A."/>
            <person name="Gujja S."/>
            <person name="Heilman E."/>
            <person name="Heiman D."/>
            <person name="Howarth C."/>
            <person name="Mehta T."/>
            <person name="Neiman D."/>
            <person name="Pearson M."/>
            <person name="Roberts A."/>
            <person name="Saif S."/>
            <person name="Shea T."/>
            <person name="Shenoy N."/>
            <person name="Sisk P."/>
            <person name="Stolte C."/>
            <person name="Sykes S."/>
            <person name="White J."/>
            <person name="Yandava C."/>
            <person name="Burger G."/>
            <person name="Gray M.W."/>
            <person name="Holland P.W.H."/>
            <person name="King N."/>
            <person name="Lang F.B.F."/>
            <person name="Roger A.J."/>
            <person name="Ruiz-Trillo I."/>
            <person name="Haas B."/>
            <person name="Nusbaum C."/>
            <person name="Birren B."/>
        </authorList>
    </citation>
    <scope>NUCLEOTIDE SEQUENCE [LARGE SCALE GENOMIC DNA]</scope>
    <source>
        <strain evidence="2 3">JP610</strain>
    </source>
</reference>
<proteinExistence type="predicted"/>
<keyword evidence="3" id="KW-1185">Reference proteome</keyword>
<dbReference type="RefSeq" id="XP_014147983.1">
    <property type="nucleotide sequence ID" value="XM_014292508.1"/>
</dbReference>
<dbReference type="Proteomes" id="UP000054560">
    <property type="component" value="Unassembled WGS sequence"/>
</dbReference>
<sequence>MQVEIMCKKNSKSKKTSRYTFLMHTTDEVTQWVERVMNLQCQLGGKSQSDVCLLSPGLDEKKKSLGKTFSSPNTLSSPSQL</sequence>
<accession>A0A0L0FCA6</accession>
<protein>
    <submittedName>
        <fullName evidence="2">Uncharacterized protein</fullName>
    </submittedName>
</protein>
<name>A0A0L0FCA6_9EUKA</name>
<organism evidence="2 3">
    <name type="scientific">Sphaeroforma arctica JP610</name>
    <dbReference type="NCBI Taxonomy" id="667725"/>
    <lineage>
        <taxon>Eukaryota</taxon>
        <taxon>Ichthyosporea</taxon>
        <taxon>Ichthyophonida</taxon>
        <taxon>Sphaeroforma</taxon>
    </lineage>
</organism>
<feature type="compositionally biased region" description="Polar residues" evidence="1">
    <location>
        <begin position="67"/>
        <end position="81"/>
    </location>
</feature>
<evidence type="ECO:0000313" key="2">
    <source>
        <dbReference type="EMBL" id="KNC74081.1"/>
    </source>
</evidence>
<dbReference type="EMBL" id="KQ244787">
    <property type="protein sequence ID" value="KNC74081.1"/>
    <property type="molecule type" value="Genomic_DNA"/>
</dbReference>
<feature type="region of interest" description="Disordered" evidence="1">
    <location>
        <begin position="61"/>
        <end position="81"/>
    </location>
</feature>
<evidence type="ECO:0000256" key="1">
    <source>
        <dbReference type="SAM" id="MobiDB-lite"/>
    </source>
</evidence>
<dbReference type="AlphaFoldDB" id="A0A0L0FCA6"/>
<dbReference type="GeneID" id="25913866"/>
<evidence type="ECO:0000313" key="3">
    <source>
        <dbReference type="Proteomes" id="UP000054560"/>
    </source>
</evidence>
<gene>
    <name evidence="2" type="ORF">SARC_13362</name>
</gene>